<dbReference type="InterPro" id="IPR004206">
    <property type="entry name" value="mRNA_triPase_Cet1"/>
</dbReference>
<gene>
    <name evidence="10" type="ORF">RFULGI_LOCUS9875</name>
</gene>
<sequence length="95" mass="11009">MPNGQHVFERNKNRLSYSHQLFKIDLTQVKGPEKQRLSDGTLPSQDLTHELEVEFLDPRILLEEKLKIENQQNTCAVESEYSIEAFADVHSDNNI</sequence>
<dbReference type="InterPro" id="IPR037009">
    <property type="entry name" value="mRNA_triPase_Cet1_sf"/>
</dbReference>
<dbReference type="AlphaFoldDB" id="A0A9N9ESU7"/>
<dbReference type="GO" id="GO:0004651">
    <property type="term" value="F:polynucleotide 5'-phosphatase activity"/>
    <property type="evidence" value="ECO:0007669"/>
    <property type="project" value="UniProtKB-UniRule"/>
</dbReference>
<dbReference type="Gene3D" id="3.20.100.10">
    <property type="entry name" value="mRNA triphosphatase Cet1-like"/>
    <property type="match status" value="1"/>
</dbReference>
<feature type="non-terminal residue" evidence="10">
    <location>
        <position position="1"/>
    </location>
</feature>
<dbReference type="InterPro" id="IPR033469">
    <property type="entry name" value="CYTH-like_dom_sf"/>
</dbReference>
<dbReference type="OrthoDB" id="272147at2759"/>
<reference evidence="10" key="1">
    <citation type="submission" date="2021-06" db="EMBL/GenBank/DDBJ databases">
        <authorList>
            <person name="Kallberg Y."/>
            <person name="Tangrot J."/>
            <person name="Rosling A."/>
        </authorList>
    </citation>
    <scope>NUCLEOTIDE SEQUENCE</scope>
    <source>
        <strain evidence="10">IN212</strain>
    </source>
</reference>
<evidence type="ECO:0000256" key="3">
    <source>
        <dbReference type="ARBA" id="ARBA00006345"/>
    </source>
</evidence>
<evidence type="ECO:0000256" key="6">
    <source>
        <dbReference type="ARBA" id="ARBA00023242"/>
    </source>
</evidence>
<evidence type="ECO:0000256" key="4">
    <source>
        <dbReference type="ARBA" id="ARBA00022664"/>
    </source>
</evidence>
<evidence type="ECO:0000256" key="2">
    <source>
        <dbReference type="ARBA" id="ARBA00004123"/>
    </source>
</evidence>
<dbReference type="PANTHER" id="PTHR28118">
    <property type="entry name" value="POLYNUCLEOTIDE 5'-TRIPHOSPHATASE-RELATED"/>
    <property type="match status" value="1"/>
</dbReference>
<proteinExistence type="inferred from homology"/>
<keyword evidence="4 8" id="KW-0507">mRNA processing</keyword>
<feature type="domain" description="mRNA triphosphatase Cet1-like" evidence="9">
    <location>
        <begin position="3"/>
        <end position="55"/>
    </location>
</feature>
<keyword evidence="5 8" id="KW-0378">Hydrolase</keyword>
<keyword evidence="6 8" id="KW-0539">Nucleus</keyword>
<evidence type="ECO:0000259" key="9">
    <source>
        <dbReference type="Pfam" id="PF02940"/>
    </source>
</evidence>
<dbReference type="Proteomes" id="UP000789396">
    <property type="component" value="Unassembled WGS sequence"/>
</dbReference>
<keyword evidence="11" id="KW-1185">Reference proteome</keyword>
<dbReference type="GO" id="GO:0006370">
    <property type="term" value="P:7-methylguanosine mRNA capping"/>
    <property type="evidence" value="ECO:0007669"/>
    <property type="project" value="UniProtKB-UniRule"/>
</dbReference>
<keyword evidence="8" id="KW-0506">mRNA capping</keyword>
<dbReference type="GO" id="GO:0031533">
    <property type="term" value="C:mRNA capping enzyme complex"/>
    <property type="evidence" value="ECO:0007669"/>
    <property type="project" value="UniProtKB-UniRule"/>
</dbReference>
<comment type="subcellular location">
    <subcellularLocation>
        <location evidence="2 8">Nucleus</location>
    </subcellularLocation>
</comment>
<dbReference type="PANTHER" id="PTHR28118:SF1">
    <property type="entry name" value="POLYNUCLEOTIDE 5'-TRIPHOSPHATASE CTL1-RELATED"/>
    <property type="match status" value="1"/>
</dbReference>
<dbReference type="EMBL" id="CAJVPZ010018479">
    <property type="protein sequence ID" value="CAG8688193.1"/>
    <property type="molecule type" value="Genomic_DNA"/>
</dbReference>
<dbReference type="SUPFAM" id="SSF55154">
    <property type="entry name" value="CYTH-like phosphatases"/>
    <property type="match status" value="1"/>
</dbReference>
<dbReference type="InterPro" id="IPR040343">
    <property type="entry name" value="Cet1/Ctl1"/>
</dbReference>
<comment type="caution">
    <text evidence="10">The sequence shown here is derived from an EMBL/GenBank/DDBJ whole genome shotgun (WGS) entry which is preliminary data.</text>
</comment>
<evidence type="ECO:0000313" key="11">
    <source>
        <dbReference type="Proteomes" id="UP000789396"/>
    </source>
</evidence>
<evidence type="ECO:0000256" key="8">
    <source>
        <dbReference type="RuleBase" id="RU367053"/>
    </source>
</evidence>
<comment type="cofactor">
    <cofactor evidence="1 8">
        <name>Mg(2+)</name>
        <dbReference type="ChEBI" id="CHEBI:18420"/>
    </cofactor>
</comment>
<comment type="function">
    <text evidence="8">First step of mRNA capping. Converts the 5'-triphosphate end of a nascent mRNA chain into a diphosphate end.</text>
</comment>
<evidence type="ECO:0000256" key="1">
    <source>
        <dbReference type="ARBA" id="ARBA00001946"/>
    </source>
</evidence>
<comment type="similarity">
    <text evidence="3 8">Belongs to the fungal TPase family.</text>
</comment>
<name>A0A9N9ESU7_9GLOM</name>
<dbReference type="Pfam" id="PF02940">
    <property type="entry name" value="mRNA_triPase"/>
    <property type="match status" value="1"/>
</dbReference>
<evidence type="ECO:0000256" key="5">
    <source>
        <dbReference type="ARBA" id="ARBA00022801"/>
    </source>
</evidence>
<comment type="catalytic activity">
    <reaction evidence="7">
        <text>a 5'-end triphospho-ribonucleoside in mRNA + H2O = a 5'-end diphospho-ribonucleoside in mRNA + phosphate + H(+)</text>
        <dbReference type="Rhea" id="RHEA:67004"/>
        <dbReference type="Rhea" id="RHEA-COMP:17164"/>
        <dbReference type="Rhea" id="RHEA-COMP:17165"/>
        <dbReference type="ChEBI" id="CHEBI:15377"/>
        <dbReference type="ChEBI" id="CHEBI:15378"/>
        <dbReference type="ChEBI" id="CHEBI:43474"/>
        <dbReference type="ChEBI" id="CHEBI:167616"/>
        <dbReference type="ChEBI" id="CHEBI:167618"/>
        <dbReference type="EC" id="3.6.1.74"/>
    </reaction>
    <physiologicalReaction direction="left-to-right" evidence="7">
        <dbReference type="Rhea" id="RHEA:67005"/>
    </physiologicalReaction>
</comment>
<organism evidence="10 11">
    <name type="scientific">Racocetra fulgida</name>
    <dbReference type="NCBI Taxonomy" id="60492"/>
    <lineage>
        <taxon>Eukaryota</taxon>
        <taxon>Fungi</taxon>
        <taxon>Fungi incertae sedis</taxon>
        <taxon>Mucoromycota</taxon>
        <taxon>Glomeromycotina</taxon>
        <taxon>Glomeromycetes</taxon>
        <taxon>Diversisporales</taxon>
        <taxon>Gigasporaceae</taxon>
        <taxon>Racocetra</taxon>
    </lineage>
</organism>
<evidence type="ECO:0000313" key="10">
    <source>
        <dbReference type="EMBL" id="CAG8688193.1"/>
    </source>
</evidence>
<dbReference type="GO" id="GO:0140818">
    <property type="term" value="F:mRNA 5'-triphosphate monophosphatase activity"/>
    <property type="evidence" value="ECO:0007669"/>
    <property type="project" value="UniProtKB-EC"/>
</dbReference>
<dbReference type="EC" id="3.6.1.74" evidence="8"/>
<evidence type="ECO:0000256" key="7">
    <source>
        <dbReference type="ARBA" id="ARBA00047740"/>
    </source>
</evidence>
<comment type="subunit">
    <text evidence="8">Heterodimer. The mRNA-capping enzyme is composed of two separate chains alpha and beta, respectively a mRNA guanylyltransferase and an mRNA 5'-triphosphate monophosphatase.</text>
</comment>
<protein>
    <recommendedName>
        <fullName evidence="8">mRNA-capping enzyme subunit beta</fullName>
        <ecNumber evidence="8">3.6.1.74</ecNumber>
    </recommendedName>
    <alternativeName>
        <fullName evidence="8">mRNA 5'-phosphatase</fullName>
    </alternativeName>
    <alternativeName>
        <fullName evidence="8">mRNA 5'-triphosphate monophosphatase</fullName>
    </alternativeName>
</protein>
<accession>A0A9N9ESU7</accession>